<proteinExistence type="predicted"/>
<organism evidence="2 3">
    <name type="scientific">Haematococcus lacustris</name>
    <name type="common">Green alga</name>
    <name type="synonym">Haematococcus pluvialis</name>
    <dbReference type="NCBI Taxonomy" id="44745"/>
    <lineage>
        <taxon>Eukaryota</taxon>
        <taxon>Viridiplantae</taxon>
        <taxon>Chlorophyta</taxon>
        <taxon>core chlorophytes</taxon>
        <taxon>Chlorophyceae</taxon>
        <taxon>CS clade</taxon>
        <taxon>Chlamydomonadales</taxon>
        <taxon>Haematococcaceae</taxon>
        <taxon>Haematococcus</taxon>
    </lineage>
</organism>
<feature type="region of interest" description="Disordered" evidence="1">
    <location>
        <begin position="63"/>
        <end position="108"/>
    </location>
</feature>
<dbReference type="EMBL" id="BLLF01000385">
    <property type="protein sequence ID" value="GFH11228.1"/>
    <property type="molecule type" value="Genomic_DNA"/>
</dbReference>
<sequence>MNERKLSRAPRAVQGSANNSSSFLAAKHTLLENSSAPRKSKVRICNALQGEVAWTPAVLSLGAPEHGAASGSWPSSRSSQGAGRPPPFADPTAQPRRHRCESYGGGCT</sequence>
<accession>A0A699YU53</accession>
<dbReference type="Proteomes" id="UP000485058">
    <property type="component" value="Unassembled WGS sequence"/>
</dbReference>
<name>A0A699YU53_HAELA</name>
<reference evidence="2 3" key="1">
    <citation type="submission" date="2020-02" db="EMBL/GenBank/DDBJ databases">
        <title>Draft genome sequence of Haematococcus lacustris strain NIES-144.</title>
        <authorList>
            <person name="Morimoto D."/>
            <person name="Nakagawa S."/>
            <person name="Yoshida T."/>
            <person name="Sawayama S."/>
        </authorList>
    </citation>
    <scope>NUCLEOTIDE SEQUENCE [LARGE SCALE GENOMIC DNA]</scope>
    <source>
        <strain evidence="2 3">NIES-144</strain>
    </source>
</reference>
<dbReference type="AlphaFoldDB" id="A0A699YU53"/>
<evidence type="ECO:0000313" key="2">
    <source>
        <dbReference type="EMBL" id="GFH11228.1"/>
    </source>
</evidence>
<feature type="compositionally biased region" description="Low complexity" evidence="1">
    <location>
        <begin position="67"/>
        <end position="83"/>
    </location>
</feature>
<feature type="region of interest" description="Disordered" evidence="1">
    <location>
        <begin position="1"/>
        <end position="22"/>
    </location>
</feature>
<gene>
    <name evidence="2" type="ORF">HaLaN_06697</name>
</gene>
<keyword evidence="3" id="KW-1185">Reference proteome</keyword>
<evidence type="ECO:0000313" key="3">
    <source>
        <dbReference type="Proteomes" id="UP000485058"/>
    </source>
</evidence>
<evidence type="ECO:0000256" key="1">
    <source>
        <dbReference type="SAM" id="MobiDB-lite"/>
    </source>
</evidence>
<comment type="caution">
    <text evidence="2">The sequence shown here is derived from an EMBL/GenBank/DDBJ whole genome shotgun (WGS) entry which is preliminary data.</text>
</comment>
<protein>
    <submittedName>
        <fullName evidence="2">Uncharacterized protein</fullName>
    </submittedName>
</protein>